<evidence type="ECO:0000313" key="1">
    <source>
        <dbReference type="EMBL" id="VEN51749.1"/>
    </source>
</evidence>
<dbReference type="AlphaFoldDB" id="A0A653CVN6"/>
<organism evidence="1 2">
    <name type="scientific">Callosobruchus maculatus</name>
    <name type="common">Southern cowpea weevil</name>
    <name type="synonym">Pulse bruchid</name>
    <dbReference type="NCBI Taxonomy" id="64391"/>
    <lineage>
        <taxon>Eukaryota</taxon>
        <taxon>Metazoa</taxon>
        <taxon>Ecdysozoa</taxon>
        <taxon>Arthropoda</taxon>
        <taxon>Hexapoda</taxon>
        <taxon>Insecta</taxon>
        <taxon>Pterygota</taxon>
        <taxon>Neoptera</taxon>
        <taxon>Endopterygota</taxon>
        <taxon>Coleoptera</taxon>
        <taxon>Polyphaga</taxon>
        <taxon>Cucujiformia</taxon>
        <taxon>Chrysomeloidea</taxon>
        <taxon>Chrysomelidae</taxon>
        <taxon>Bruchinae</taxon>
        <taxon>Bruchini</taxon>
        <taxon>Callosobruchus</taxon>
    </lineage>
</organism>
<dbReference type="Proteomes" id="UP000410492">
    <property type="component" value="Unassembled WGS sequence"/>
</dbReference>
<evidence type="ECO:0000313" key="2">
    <source>
        <dbReference type="Proteomes" id="UP000410492"/>
    </source>
</evidence>
<proteinExistence type="predicted"/>
<protein>
    <submittedName>
        <fullName evidence="1">Uncharacterized protein</fullName>
    </submittedName>
</protein>
<keyword evidence="2" id="KW-1185">Reference proteome</keyword>
<sequence length="86" mass="9864">MDTKYCFNLWKWTAVFFKGQRSLPKLGVFAENGEGSGYHNHEGQRTLQLEDDFTGQRSLPKLGEFAGTDVSLLPMRKWRGVRVLKS</sequence>
<dbReference type="EMBL" id="CAACVG010009005">
    <property type="protein sequence ID" value="VEN51749.1"/>
    <property type="molecule type" value="Genomic_DNA"/>
</dbReference>
<reference evidence="1 2" key="1">
    <citation type="submission" date="2019-01" db="EMBL/GenBank/DDBJ databases">
        <authorList>
            <person name="Sayadi A."/>
        </authorList>
    </citation>
    <scope>NUCLEOTIDE SEQUENCE [LARGE SCALE GENOMIC DNA]</scope>
</reference>
<accession>A0A653CVN6</accession>
<gene>
    <name evidence="1" type="ORF">CALMAC_LOCUS12117</name>
</gene>
<name>A0A653CVN6_CALMS</name>